<evidence type="ECO:0000256" key="8">
    <source>
        <dbReference type="ARBA" id="ARBA00022927"/>
    </source>
</evidence>
<keyword evidence="11" id="KW-0175">Coiled coil</keyword>
<dbReference type="Gene3D" id="3.90.1780.10">
    <property type="entry name" value="Trimeric adhesin"/>
    <property type="match status" value="14"/>
</dbReference>
<evidence type="ECO:0000256" key="1">
    <source>
        <dbReference type="ARBA" id="ARBA00004241"/>
    </source>
</evidence>
<dbReference type="RefSeq" id="WP_102889072.1">
    <property type="nucleotide sequence ID" value="NZ_NFMF01000002.1"/>
</dbReference>
<gene>
    <name evidence="17" type="ORF">CAL30_01460</name>
</gene>
<feature type="region of interest" description="Disordered" evidence="12">
    <location>
        <begin position="1676"/>
        <end position="1701"/>
    </location>
</feature>
<feature type="coiled-coil region" evidence="11">
    <location>
        <begin position="3189"/>
        <end position="3223"/>
    </location>
</feature>
<feature type="domain" description="Trimeric autotransporter adhesin Trp ring" evidence="16">
    <location>
        <begin position="2234"/>
        <end position="2288"/>
    </location>
</feature>
<evidence type="ECO:0000259" key="15">
    <source>
        <dbReference type="Pfam" id="PF13018"/>
    </source>
</evidence>
<comment type="similarity">
    <text evidence="3">Belongs to the autotransporter-2 (AT-2) (TC 1.B.40) family.</text>
</comment>
<feature type="domain" description="Trimeric autotransporter adhesin YadA-like stalk" evidence="14">
    <location>
        <begin position="3060"/>
        <end position="3094"/>
    </location>
</feature>
<feature type="region of interest" description="Disordered" evidence="12">
    <location>
        <begin position="1991"/>
        <end position="2011"/>
    </location>
</feature>
<feature type="domain" description="ESPR" evidence="15">
    <location>
        <begin position="1"/>
        <end position="39"/>
    </location>
</feature>
<dbReference type="Proteomes" id="UP000242958">
    <property type="component" value="Unassembled WGS sequence"/>
</dbReference>
<dbReference type="Gene3D" id="2.150.10.10">
    <property type="entry name" value="Serralysin-like metalloprotease, C-terminal"/>
    <property type="match status" value="3"/>
</dbReference>
<keyword evidence="5" id="KW-1134">Transmembrane beta strand</keyword>
<feature type="compositionally biased region" description="Basic and acidic residues" evidence="12">
    <location>
        <begin position="1991"/>
        <end position="2007"/>
    </location>
</feature>
<feature type="region of interest" description="Disordered" evidence="12">
    <location>
        <begin position="1047"/>
        <end position="1075"/>
    </location>
</feature>
<evidence type="ECO:0000256" key="3">
    <source>
        <dbReference type="ARBA" id="ARBA00005848"/>
    </source>
</evidence>
<evidence type="ECO:0000256" key="11">
    <source>
        <dbReference type="SAM" id="Coils"/>
    </source>
</evidence>
<feature type="compositionally biased region" description="Basic and acidic residues" evidence="12">
    <location>
        <begin position="2151"/>
        <end position="2167"/>
    </location>
</feature>
<evidence type="ECO:0000259" key="16">
    <source>
        <dbReference type="Pfam" id="PF18669"/>
    </source>
</evidence>
<feature type="coiled-coil region" evidence="11">
    <location>
        <begin position="697"/>
        <end position="724"/>
    </location>
</feature>
<evidence type="ECO:0000256" key="5">
    <source>
        <dbReference type="ARBA" id="ARBA00022452"/>
    </source>
</evidence>
<feature type="compositionally biased region" description="Basic and acidic residues" evidence="12">
    <location>
        <begin position="2909"/>
        <end position="2922"/>
    </location>
</feature>
<evidence type="ECO:0000256" key="9">
    <source>
        <dbReference type="ARBA" id="ARBA00023136"/>
    </source>
</evidence>
<evidence type="ECO:0000256" key="10">
    <source>
        <dbReference type="ARBA" id="ARBA00023237"/>
    </source>
</evidence>
<dbReference type="InterPro" id="IPR045584">
    <property type="entry name" value="Pilin-like"/>
</dbReference>
<evidence type="ECO:0000259" key="13">
    <source>
        <dbReference type="Pfam" id="PF03895"/>
    </source>
</evidence>
<dbReference type="InterPro" id="IPR040482">
    <property type="entry name" value="Trp_ring"/>
</dbReference>
<evidence type="ECO:0000256" key="4">
    <source>
        <dbReference type="ARBA" id="ARBA00022448"/>
    </source>
</evidence>
<feature type="domain" description="Trimeric autotransporter adhesin YadA-like stalk" evidence="14">
    <location>
        <begin position="598"/>
        <end position="626"/>
    </location>
</feature>
<feature type="compositionally biased region" description="Basic and acidic residues" evidence="12">
    <location>
        <begin position="1838"/>
        <end position="1852"/>
    </location>
</feature>
<feature type="domain" description="Trimeric autotransporter adhesin Trp ring" evidence="16">
    <location>
        <begin position="2774"/>
        <end position="2824"/>
    </location>
</feature>
<feature type="domain" description="Trimeric autotransporter adhesin Trp ring" evidence="16">
    <location>
        <begin position="1277"/>
        <end position="1328"/>
    </location>
</feature>
<feature type="domain" description="Trimeric autotransporter adhesin Trp ring" evidence="16">
    <location>
        <begin position="1749"/>
        <end position="1800"/>
    </location>
</feature>
<comment type="caution">
    <text evidence="17">The sequence shown here is derived from an EMBL/GenBank/DDBJ whole genome shotgun (WGS) entry which is preliminary data.</text>
</comment>
<reference evidence="17 18" key="1">
    <citation type="submission" date="2017-05" db="EMBL/GenBank/DDBJ databases">
        <authorList>
            <person name="Song R."/>
            <person name="Chenine A.L."/>
            <person name="Ruprecht R.M."/>
        </authorList>
    </citation>
    <scope>NUCLEOTIDE SEQUENCE [LARGE SCALE GENOMIC DNA]</scope>
    <source>
        <strain evidence="17 18">KA00229</strain>
    </source>
</reference>
<keyword evidence="9" id="KW-0472">Membrane</keyword>
<evidence type="ECO:0000313" key="17">
    <source>
        <dbReference type="EMBL" id="PNH22285.1"/>
    </source>
</evidence>
<feature type="domain" description="Trimeric autotransporter adhesin Trp ring" evidence="16">
    <location>
        <begin position="1910"/>
        <end position="1955"/>
    </location>
</feature>
<dbReference type="InterPro" id="IPR008635">
    <property type="entry name" value="Coiled_stalk_dom"/>
</dbReference>
<dbReference type="EMBL" id="NFMF01000002">
    <property type="protein sequence ID" value="PNH22285.1"/>
    <property type="molecule type" value="Genomic_DNA"/>
</dbReference>
<evidence type="ECO:0000259" key="14">
    <source>
        <dbReference type="Pfam" id="PF05662"/>
    </source>
</evidence>
<feature type="domain" description="Trimeric autotransporter adhesin Trp ring" evidence="16">
    <location>
        <begin position="1437"/>
        <end position="1482"/>
    </location>
</feature>
<feature type="domain" description="Trimeric autotransporter adhesin Trp ring" evidence="16">
    <location>
        <begin position="802"/>
        <end position="850"/>
    </location>
</feature>
<dbReference type="InterPro" id="IPR024973">
    <property type="entry name" value="ESPR"/>
</dbReference>
<feature type="domain" description="Trimeric autotransporter adhesin Trp ring" evidence="16">
    <location>
        <begin position="1122"/>
        <end position="1168"/>
    </location>
</feature>
<feature type="compositionally biased region" description="Basic and acidic residues" evidence="12">
    <location>
        <begin position="1047"/>
        <end position="1065"/>
    </location>
</feature>
<dbReference type="SUPFAM" id="SSF101999">
    <property type="entry name" value="Trimeric adhesin"/>
    <property type="match status" value="13"/>
</dbReference>
<feature type="domain" description="Trimeric autotransporter adhesin Trp ring" evidence="16">
    <location>
        <begin position="963"/>
        <end position="1013"/>
    </location>
</feature>
<feature type="region of interest" description="Disordered" evidence="12">
    <location>
        <begin position="1205"/>
        <end position="1226"/>
    </location>
</feature>
<dbReference type="Pfam" id="PF13018">
    <property type="entry name" value="ESPR"/>
    <property type="match status" value="1"/>
</dbReference>
<feature type="compositionally biased region" description="Basic and acidic residues" evidence="12">
    <location>
        <begin position="1676"/>
        <end position="1691"/>
    </location>
</feature>
<feature type="domain" description="Trimeric autotransporter adhesin Trp ring" evidence="16">
    <location>
        <begin position="1595"/>
        <end position="1640"/>
    </location>
</feature>
<evidence type="ECO:0000256" key="12">
    <source>
        <dbReference type="SAM" id="MobiDB-lite"/>
    </source>
</evidence>
<evidence type="ECO:0000256" key="6">
    <source>
        <dbReference type="ARBA" id="ARBA00022692"/>
    </source>
</evidence>
<accession>A0A2J8BC04</accession>
<dbReference type="Gene3D" id="2.20.25.140">
    <property type="match status" value="5"/>
</dbReference>
<feature type="domain" description="Trimeric autotransporter adhesin Trp ring" evidence="16">
    <location>
        <begin position="2064"/>
        <end position="2115"/>
    </location>
</feature>
<feature type="domain" description="Trimeric autotransporter adhesin YadA-like C-terminal membrane anchor" evidence="13">
    <location>
        <begin position="3111"/>
        <end position="3164"/>
    </location>
</feature>
<feature type="domain" description="Trimeric autotransporter adhesin Trp ring" evidence="16">
    <location>
        <begin position="2438"/>
        <end position="2489"/>
    </location>
</feature>
<dbReference type="SUPFAM" id="SSF101967">
    <property type="entry name" value="Adhesin YadA, collagen-binding domain"/>
    <property type="match status" value="1"/>
</dbReference>
<feature type="region of interest" description="Disordered" evidence="12">
    <location>
        <begin position="2907"/>
        <end position="2928"/>
    </location>
</feature>
<evidence type="ECO:0000256" key="2">
    <source>
        <dbReference type="ARBA" id="ARBA00004442"/>
    </source>
</evidence>
<keyword evidence="6" id="KW-0812">Transmembrane</keyword>
<dbReference type="Pfam" id="PF05662">
    <property type="entry name" value="YadA_stalk"/>
    <property type="match status" value="2"/>
</dbReference>
<name>A0A2J8BC04_9FIRM</name>
<feature type="domain" description="Trimeric autotransporter adhesin Trp ring" evidence="16">
    <location>
        <begin position="2618"/>
        <end position="2664"/>
    </location>
</feature>
<dbReference type="GO" id="GO:0015031">
    <property type="term" value="P:protein transport"/>
    <property type="evidence" value="ECO:0007669"/>
    <property type="project" value="UniProtKB-KW"/>
</dbReference>
<keyword evidence="4" id="KW-0813">Transport</keyword>
<dbReference type="InterPro" id="IPR011049">
    <property type="entry name" value="Serralysin-like_metalloprot_C"/>
</dbReference>
<comment type="subcellular location">
    <subcellularLocation>
        <location evidence="2">Cell outer membrane</location>
    </subcellularLocation>
    <subcellularLocation>
        <location evidence="1">Cell surface</location>
    </subcellularLocation>
</comment>
<organism evidence="17 18">
    <name type="scientific">Megasphaera hutchinsoni</name>
    <dbReference type="NCBI Taxonomy" id="1588748"/>
    <lineage>
        <taxon>Bacteria</taxon>
        <taxon>Bacillati</taxon>
        <taxon>Bacillota</taxon>
        <taxon>Negativicutes</taxon>
        <taxon>Veillonellales</taxon>
        <taxon>Veillonellaceae</taxon>
        <taxon>Megasphaera</taxon>
    </lineage>
</organism>
<evidence type="ECO:0000256" key="7">
    <source>
        <dbReference type="ARBA" id="ARBA00022729"/>
    </source>
</evidence>
<dbReference type="Pfam" id="PF03895">
    <property type="entry name" value="YadA_anchor"/>
    <property type="match status" value="1"/>
</dbReference>
<dbReference type="Gene3D" id="6.10.250.2040">
    <property type="match status" value="1"/>
</dbReference>
<dbReference type="InterPro" id="IPR037174">
    <property type="entry name" value="Trimeric_adhesin"/>
</dbReference>
<dbReference type="InterPro" id="IPR005594">
    <property type="entry name" value="YadA_C"/>
</dbReference>
<proteinExistence type="inferred from homology"/>
<sequence>MNRIFKVVWSKSRQAYIVVSEYAKSRGGKTKLVAAVLAVIMGTAVQAPVWAANDRATLDPATQKIVDEVMKQVDAKYVKKGTGDGTAVDNDMVKQGENPVKANAEQYGAVAIGRNAHAVQYRTVAIGAGAYANIDGGIAILGNTFDRDGISFGRDSYARGYAGIAIGRDTQSGLNSITIGRMARAAYSRPGNIGNPGAKVTYPLGGEDTNNPVFNKNAVAIGTNSLAGASNIAYLLAGGEGTYLDFASTANIWASRVYSRVQMTKIKAGDKKHISDRFYGEGDINAAAKGDGNFKLYDVVRDSGTDQVALGHQSRAIGDQAIAIGSNSIAGRYSIVMGGNTFGDDKDNDSFYAMYLTNDGIFRKLSGYRPVDNNPGNYNEGMTYAGEAGVAIGTKAHIMTQMGTAVGVLARIEQNSFGAVALGAGASVGTQRGGQDSNGAVAIGMGSAAKGIGTVALGSRANAYPGGDIHRMTAVGYGTVAQNADSVALGSLAEADRGSDMAGYFYGYKAATIDKSKEAGSIQLKLKDGAADLIENYEVKVTPSAWEVPKATETDIEKGFRTHVYEGLKGPALKANAGALSIGKKGSTPDATDAITRQIVNVAAGTNDTDAVNVAQLRNVNMMVEADSAGAGTPKAFSDFLLDNARLKISGQSYLSTELTQDKEGPRITLKAKTTELVSNQDGTYTTKNNEDGLITAGELVKRMNAAKKERDNLEKKISDLTYLNDKGEKLKKKDGKFFKVKQDGSLDETTEETAVAVSNQAPGLKLGNVKGAVTQLTPDGVADLTGVKDDLAVNVGDVRKLGWVIQVPKDGYSAPVSNADKVSFFGNDLAKVTGAGKGEDPRKITVTVDRKETGKAVEQEFLNNGFTQIRYVDANNKPLVRAQDGKYYYPVSDKDNTPDTSKPSVEPAARVADVESHPTVLSNVKHGADVINKTGDPTDGLADLSKAGQKSNVATVEDLHNLGFVIKGKADDDSAVTGQVKHANTVEFAGEDLAKVITESKDGKHKVTVKVNKDDVAQAVNAANAKKGATPTTYVDKDGNPLVKGDDGNYYKVKDDGTPDKDGGTADPAGVRLGEKDTPMQLTNVKPGTNEITAEGPTKGLADLAKAVPGTVATVDDLKKMGFVVADGANYHATVANAQTVKFVGEGLATVTGETKDNIRTFTVKVDKEEVAKAINADSAKKGSAPTTYVDKDGNPLVKDGDKYYKPNPDGTPNTTAGPVDPAGVRLGEKDKPMQLTNVAPATEAINKPNDPTNGLADFAKAKDGTVATVADLKKLGFVIKGKALDGTTDVVAQVKHADTVEFAGEDLAKVVTESKDGVSKVTVKVNKEEIAKAVNAENAKKGSAPTQYVDKDGNPLVKDGDKYYKAKADGTPDTTAGEQTPAGIKVGEKDKPMQLTNVAPATKEITTEGPTKGLADLANAKSGTVATVDDLKRVGFVVADGANYHATVTNAQTVKFVGEGLAEVSGKTEDNVRTFTVKVDDKKVADAVKKINDKAGNAPTQYVDKDGNPLVKVGDKYYPKDKVGDDGQLKPDAQAVEPAGIQVGEKGKTTQLTNVAPATEAINKADDPTNGLADLANAKSGTVATVDDLKRVGFVVADGGNYHATVTNAQTVKFVGEGLAEVSGKTEDNVRTFTVKVDDKKVADAVKSINDKAGNAPTQYVDKDGNPLVKDGDKYYKAKADGTPDKDAGEQTPAGIKVGEKDKPMQLTNVAPATEAINKPNDPTNGLADLANAKDGTVATVADLKKLGFVIKGKALDGTTDVVAQVKHADTVEFAGEDLAKVVTESKDGVSKVTVKVNKEDIVKVVNDANDKKGSAPTQYVDKDGNPLVKDGDKYYKAKADGTPDKDAGEKTPAGIQVGEKGKTTQLTNVAPATEAINKADDPTNGLADLANAKSGTVATVDDLKRVGFVVADGADYHETVTNAQTVKFVGEGLAEVSGKTEDNVRTFTVKVDDQKVADAVKSINDKAGNAPTQYVDKDGNPLVKDGDKYYKAKDDGTPDKDAGEKTPAGIQVGEKGKTTQLTNVAPATEAINKANDPTNGLADLAKAKDGTVATVADLKNLGFVIKGKAADGTTDVTGQVKHANTVEFAGEDLAKVITESANGASKVTVKVNKEDIVKVVNDANDKKGAAPTQYVDKDGNPLVKDGDKYYKAKADGTPDKDAGEKTPAGIKVGEKDKPMQLDNVARGTETKPVNGKDGQPIMGSGNQPLQLVDLKDAKDTKVATVGDLKDMGFVLGASVNAAGGDKAYHDVVKNGNKVRFEGLGGAWISGKTDQDGTRVITIDVNADNLVTGTQNAVQYVDGQGNRMIPILQTGNEVLYYNAADNPVKHKMKDSDKEAIYKLSDIAEDGTLKPDAQPLQGKKAADVPNLGVALVHPNGSADTQEGTVLRNVGVGTATIAAPTDDKDIVGKAKAGLADLANSKDTNGLSVADAKKLGFVIKGKAADGTTDVTGQVKHADTVEFAGEDLAKVITESANGVSKVTVKVNKEDIVKVVNDANDKKGSAPTQYVDKDGNPLVKAKDGKYYPKDKVGVDGTPQTGAQAVDPVGIQVGEKDKPTQLMNIAPGTTSIATPTDPNASQADKAKAGLADLSIPTDAAADNVSKHTAATVDDLRRMGWILSVGDTYAAKVQNAQEVNFKGAGLAEVSGQTEGQKRVITVTVDEQKVAAAVKAINDKAGNAPIHYVDQEGNPLVKAKDNKYYPTDKVDNEGNVIAGAKDAVPVVQIGEKGHPMQLTNVAAGTSEIKEGPTKGLADLEHAVSGTVATVDDLQKLGFVIKGTDENGKAVSGQVRHANTVEFAGDGLAKVITESKDGVSKVTVKVNKEEIAKAVNAENAKNGSAPTQYVDKDGNSLVKVGDKYYTKDQLKDDGQPKADAKAIEPAGVQIGEKDKPITVTNVKSNFDAVAPDAKEAKAPESKKNPDGSVDPTAANPLVAMQHNAATIADIMNSPWNLQVNGKAVKAVKAFDTVNITDGTNTKVVATETGYKVNVVGLPTAYTDNAGNTIAKGTDGKWFVTDKDGNMTATPADLGQDGKGTPSVSLVNPAAEPGKAGEPVVMHNVGQGNLPTDAVNKDQMDTAIAGMAKAIGNTKDEAHGIGADAAALAALKPLQYDPVEPTQIMAGIGNYQQKTAVALGVAHYTNESTMLNAGVSLGTGHTMVNVGYTRKFGHTKDEKEIPDRYKAGPISSIYVMQDEVSALKAENEQQKREIQELREMVLAMAANKK</sequence>
<keyword evidence="8" id="KW-0653">Protein transport</keyword>
<dbReference type="Pfam" id="PF18669">
    <property type="entry name" value="Trp_ring"/>
    <property type="match status" value="13"/>
</dbReference>
<keyword evidence="7" id="KW-0732">Signal</keyword>
<dbReference type="GO" id="GO:0009279">
    <property type="term" value="C:cell outer membrane"/>
    <property type="evidence" value="ECO:0007669"/>
    <property type="project" value="UniProtKB-SubCell"/>
</dbReference>
<feature type="region of interest" description="Disordered" evidence="12">
    <location>
        <begin position="1838"/>
        <end position="1858"/>
    </location>
</feature>
<keyword evidence="10" id="KW-0998">Cell outer membrane</keyword>
<feature type="region of interest" description="Disordered" evidence="12">
    <location>
        <begin position="2151"/>
        <end position="2208"/>
    </location>
</feature>
<dbReference type="SUPFAM" id="SSF54523">
    <property type="entry name" value="Pili subunits"/>
    <property type="match status" value="1"/>
</dbReference>
<evidence type="ECO:0000313" key="18">
    <source>
        <dbReference type="Proteomes" id="UP000242958"/>
    </source>
</evidence>
<dbReference type="Gene3D" id="3.30.1300.30">
    <property type="entry name" value="GSPII I/J protein-like"/>
    <property type="match status" value="1"/>
</dbReference>
<dbReference type="GO" id="GO:0009986">
    <property type="term" value="C:cell surface"/>
    <property type="evidence" value="ECO:0007669"/>
    <property type="project" value="UniProtKB-SubCell"/>
</dbReference>
<protein>
    <submittedName>
        <fullName evidence="17">Adhesin</fullName>
    </submittedName>
</protein>